<sequence length="275" mass="28870">MRNHRTSAALMRMRRLHRYGDDRLFIVPLDHSVADGPILPGDQLDPLIGTFAENGVDAVVLHKGRVPFVDPRRFAGIGLIVHLSASTMHAQDPDAKYLIASVETAVRLAADAVSVHVNLGSDDEARQIADLGAVADACAAWSIPLLAMMYPRGPRVSDPRDPVLLAHAASLATDLGADIVKLPWAHSADEMTDVVRQSAIPVITAGGPAGRDTSEVLAHVSRMLDGGTAGVAMGRNVFQASDPGKAARRVAEVVHPSVTFGAESGTAGPVALTPS</sequence>
<comment type="caution">
    <text evidence="1">The sequence shown here is derived from an EMBL/GenBank/DDBJ whole genome shotgun (WGS) entry which is preliminary data.</text>
</comment>
<dbReference type="InterPro" id="IPR013785">
    <property type="entry name" value="Aldolase_TIM"/>
</dbReference>
<evidence type="ECO:0000313" key="2">
    <source>
        <dbReference type="Proteomes" id="UP001214441"/>
    </source>
</evidence>
<organism evidence="1 2">
    <name type="scientific">Streptomyces iconiensis</name>
    <dbReference type="NCBI Taxonomy" id="1384038"/>
    <lineage>
        <taxon>Bacteria</taxon>
        <taxon>Bacillati</taxon>
        <taxon>Actinomycetota</taxon>
        <taxon>Actinomycetes</taxon>
        <taxon>Kitasatosporales</taxon>
        <taxon>Streptomycetaceae</taxon>
        <taxon>Streptomyces</taxon>
    </lineage>
</organism>
<gene>
    <name evidence="1" type="ORF">NMN56_000975</name>
</gene>
<dbReference type="PANTHER" id="PTHR47916">
    <property type="entry name" value="FRUCTOSE-BISPHOSPHATE ALDOLASE CLASS 1"/>
    <property type="match status" value="1"/>
</dbReference>
<dbReference type="Gene3D" id="3.20.20.70">
    <property type="entry name" value="Aldolase class I"/>
    <property type="match status" value="1"/>
</dbReference>
<dbReference type="PANTHER" id="PTHR47916:SF1">
    <property type="entry name" value="3-HYDROXY-5-PHOSPHONOOXYPENTANE-2,4-DIONE THIOLASE"/>
    <property type="match status" value="1"/>
</dbReference>
<proteinExistence type="predicted"/>
<dbReference type="Proteomes" id="UP001214441">
    <property type="component" value="Unassembled WGS sequence"/>
</dbReference>
<reference evidence="1 2" key="1">
    <citation type="submission" date="2023-05" db="EMBL/GenBank/DDBJ databases">
        <title>Streptantibioticus silvisoli sp. nov., acidotolerant actinomycetes 1 from pine litter.</title>
        <authorList>
            <person name="Swiecimska M."/>
            <person name="Golinska P."/>
            <person name="Sangal V."/>
            <person name="Wachnowicz B."/>
            <person name="Goodfellow M."/>
        </authorList>
    </citation>
    <scope>NUCLEOTIDE SEQUENCE [LARGE SCALE GENOMIC DNA]</scope>
    <source>
        <strain evidence="1 2">DSM 42109</strain>
    </source>
</reference>
<dbReference type="CDD" id="cd00958">
    <property type="entry name" value="DhnA"/>
    <property type="match status" value="1"/>
</dbReference>
<dbReference type="EMBL" id="JANCPR020000001">
    <property type="protein sequence ID" value="MDJ1130545.1"/>
    <property type="molecule type" value="Genomic_DNA"/>
</dbReference>
<protein>
    <submittedName>
        <fullName evidence="1">2-amino-3,7-dideoxy-D-threo-hept-6-ulosonate synthase</fullName>
    </submittedName>
</protein>
<dbReference type="SUPFAM" id="SSF51569">
    <property type="entry name" value="Aldolase"/>
    <property type="match status" value="1"/>
</dbReference>
<dbReference type="PIRSF" id="PIRSF038992">
    <property type="entry name" value="Aldolase_Ia"/>
    <property type="match status" value="1"/>
</dbReference>
<dbReference type="InterPro" id="IPR041720">
    <property type="entry name" value="FbaB-like"/>
</dbReference>
<accession>A0ABT6ZNC6</accession>
<dbReference type="SMART" id="SM01133">
    <property type="entry name" value="DeoC"/>
    <property type="match status" value="1"/>
</dbReference>
<dbReference type="InterPro" id="IPR002915">
    <property type="entry name" value="DeoC/FbaB/LacD_aldolase"/>
</dbReference>
<keyword evidence="2" id="KW-1185">Reference proteome</keyword>
<evidence type="ECO:0000313" key="1">
    <source>
        <dbReference type="EMBL" id="MDJ1130545.1"/>
    </source>
</evidence>
<dbReference type="NCBIfam" id="NF005556">
    <property type="entry name" value="PRK07226.1"/>
    <property type="match status" value="1"/>
</dbReference>
<dbReference type="Pfam" id="PF01791">
    <property type="entry name" value="DeoC"/>
    <property type="match status" value="1"/>
</dbReference>
<dbReference type="InterPro" id="IPR050456">
    <property type="entry name" value="DeoC/FbaB_aldolase"/>
</dbReference>
<dbReference type="RefSeq" id="WP_274039779.1">
    <property type="nucleotide sequence ID" value="NZ_JANCPR020000001.1"/>
</dbReference>
<name>A0ABT6ZNC6_9ACTN</name>